<keyword evidence="2 4" id="KW-0560">Oxidoreductase</keyword>
<dbReference type="AlphaFoldDB" id="A0A4S4FT50"/>
<comment type="catalytic activity">
    <reaction evidence="4">
        <text>N(6)-[(R)-lipoyl]-L-lysyl-[protein] + 3-methyl-2-oxobutanoate + H(+) = N(6)-[(R)-S(8)-2-methylpropanoyldihydrolipoyl]-L-lysyl-[protein] + CO2</text>
        <dbReference type="Rhea" id="RHEA:13457"/>
        <dbReference type="Rhea" id="RHEA-COMP:10474"/>
        <dbReference type="Rhea" id="RHEA-COMP:10497"/>
        <dbReference type="ChEBI" id="CHEBI:11851"/>
        <dbReference type="ChEBI" id="CHEBI:15378"/>
        <dbReference type="ChEBI" id="CHEBI:16526"/>
        <dbReference type="ChEBI" id="CHEBI:83099"/>
        <dbReference type="ChEBI" id="CHEBI:83142"/>
        <dbReference type="EC" id="1.2.4.4"/>
    </reaction>
</comment>
<dbReference type="InterPro" id="IPR029061">
    <property type="entry name" value="THDP-binding"/>
</dbReference>
<dbReference type="GO" id="GO:0009083">
    <property type="term" value="P:branched-chain amino acid catabolic process"/>
    <property type="evidence" value="ECO:0007669"/>
    <property type="project" value="TreeGrafter"/>
</dbReference>
<evidence type="ECO:0000256" key="4">
    <source>
        <dbReference type="RuleBase" id="RU365014"/>
    </source>
</evidence>
<dbReference type="Gene3D" id="3.40.50.970">
    <property type="match status" value="1"/>
</dbReference>
<name>A0A4S4FT50_9MICO</name>
<dbReference type="Pfam" id="PF00676">
    <property type="entry name" value="E1_dh"/>
    <property type="match status" value="1"/>
</dbReference>
<comment type="caution">
    <text evidence="6">The sequence shown here is derived from an EMBL/GenBank/DDBJ whole genome shotgun (WGS) entry which is preliminary data.</text>
</comment>
<evidence type="ECO:0000259" key="5">
    <source>
        <dbReference type="Pfam" id="PF00676"/>
    </source>
</evidence>
<dbReference type="CDD" id="cd02000">
    <property type="entry name" value="TPP_E1_PDC_ADC_BCADC"/>
    <property type="match status" value="1"/>
</dbReference>
<comment type="similarity">
    <text evidence="4">Belongs to the BCKDHA family.</text>
</comment>
<evidence type="ECO:0000313" key="7">
    <source>
        <dbReference type="Proteomes" id="UP000307380"/>
    </source>
</evidence>
<reference evidence="6 7" key="1">
    <citation type="submission" date="2019-04" db="EMBL/GenBank/DDBJ databases">
        <authorList>
            <person name="Jiang L."/>
        </authorList>
    </citation>
    <scope>NUCLEOTIDE SEQUENCE [LARGE SCALE GENOMIC DNA]</scope>
    <source>
        <strain evidence="6 7">YIM 131861</strain>
    </source>
</reference>
<dbReference type="SUPFAM" id="SSF52518">
    <property type="entry name" value="Thiamin diphosphate-binding fold (THDP-binding)"/>
    <property type="match status" value="1"/>
</dbReference>
<evidence type="ECO:0000256" key="2">
    <source>
        <dbReference type="ARBA" id="ARBA00023002"/>
    </source>
</evidence>
<evidence type="ECO:0000256" key="3">
    <source>
        <dbReference type="ARBA" id="ARBA00023052"/>
    </source>
</evidence>
<dbReference type="GO" id="GO:0000287">
    <property type="term" value="F:magnesium ion binding"/>
    <property type="evidence" value="ECO:0007669"/>
    <property type="project" value="UniProtKB-ARBA"/>
</dbReference>
<dbReference type="GO" id="GO:0003863">
    <property type="term" value="F:branched-chain 2-oxo acid dehydrogenase activity"/>
    <property type="evidence" value="ECO:0007669"/>
    <property type="project" value="UniProtKB-EC"/>
</dbReference>
<evidence type="ECO:0000256" key="1">
    <source>
        <dbReference type="ARBA" id="ARBA00001964"/>
    </source>
</evidence>
<sequence length="376" mass="41639">MAASENDLSVPTVQLLAPDGSYAPNAAAEQFVPYVERLTEDDLRRFYRDMATVRRFDREAANLQRQGQLALWVPSHGQEAAQVGSGRAARPQDHIFPSYREHVVGMIRGLDVVDILRVLKGVTMGGWVPEENGNFRLYSFVLASQTLHATGYAMGLQFDGATATGDPERDEAVVVYYGDGASSQGDANEALVFAASYQTPQVFFLQNNGWAISVPVERQSRTPLVWRGAGFGIRADRIDGNDVLASYAVTAHHLDEARAGHGPAFIEAMTYRVGAHTTADDPTKYRLDTDLEDWVRRDPIARLRTYLEGRGIEGSFFDEVDEEAADFAADVRRRALEIVGPDPDVIFDNVYAEAHPALAEERAWFEAYEASFEEAE</sequence>
<keyword evidence="3 4" id="KW-0786">Thiamine pyrophosphate</keyword>
<keyword evidence="6" id="KW-0670">Pyruvate</keyword>
<dbReference type="EC" id="1.2.4.4" evidence="4"/>
<dbReference type="EMBL" id="SSSN01000007">
    <property type="protein sequence ID" value="THG33950.1"/>
    <property type="molecule type" value="Genomic_DNA"/>
</dbReference>
<dbReference type="PANTHER" id="PTHR43380">
    <property type="entry name" value="2-OXOISOVALERATE DEHYDROGENASE SUBUNIT ALPHA, MITOCHONDRIAL"/>
    <property type="match status" value="1"/>
</dbReference>
<gene>
    <name evidence="6" type="ORF">E6C70_11005</name>
</gene>
<dbReference type="RefSeq" id="WP_136424588.1">
    <property type="nucleotide sequence ID" value="NZ_SSSN01000007.1"/>
</dbReference>
<comment type="cofactor">
    <cofactor evidence="1 4">
        <name>thiamine diphosphate</name>
        <dbReference type="ChEBI" id="CHEBI:58937"/>
    </cofactor>
</comment>
<keyword evidence="7" id="KW-1185">Reference proteome</keyword>
<comment type="function">
    <text evidence="4">The branched-chain alpha-keto dehydrogenase complex catalyzes the overall conversion of alpha-keto acids to acyl-CoA and CO(2). It contains multiple copies of three enzymatic components: branched-chain alpha-keto acid decarboxylase (E1), lipoamide acyltransferase (E2) and lipoamide dehydrogenase (E3).</text>
</comment>
<dbReference type="InterPro" id="IPR050771">
    <property type="entry name" value="Alpha-ketoacid_DH_E1_comp"/>
</dbReference>
<feature type="domain" description="Dehydrogenase E1 component" evidence="5">
    <location>
        <begin position="48"/>
        <end position="312"/>
    </location>
</feature>
<dbReference type="OrthoDB" id="9766715at2"/>
<dbReference type="InterPro" id="IPR001017">
    <property type="entry name" value="DH_E1"/>
</dbReference>
<dbReference type="PANTHER" id="PTHR43380:SF1">
    <property type="entry name" value="2-OXOISOVALERATE DEHYDROGENASE SUBUNIT ALPHA, MITOCHONDRIAL"/>
    <property type="match status" value="1"/>
</dbReference>
<accession>A0A4S4FT50</accession>
<proteinExistence type="inferred from homology"/>
<protein>
    <recommendedName>
        <fullName evidence="4">2-oxoisovalerate dehydrogenase subunit alpha</fullName>
        <ecNumber evidence="4">1.2.4.4</ecNumber>
    </recommendedName>
    <alternativeName>
        <fullName evidence="4">Branched-chain alpha-keto acid dehydrogenase E1 component alpha chain</fullName>
    </alternativeName>
</protein>
<dbReference type="Proteomes" id="UP000307380">
    <property type="component" value="Unassembled WGS sequence"/>
</dbReference>
<organism evidence="6 7">
    <name type="scientific">Orlajensenia flava</name>
    <dbReference type="NCBI Taxonomy" id="2565934"/>
    <lineage>
        <taxon>Bacteria</taxon>
        <taxon>Bacillati</taxon>
        <taxon>Actinomycetota</taxon>
        <taxon>Actinomycetes</taxon>
        <taxon>Micrococcales</taxon>
        <taxon>Microbacteriaceae</taxon>
        <taxon>Orlajensenia</taxon>
    </lineage>
</organism>
<evidence type="ECO:0000313" key="6">
    <source>
        <dbReference type="EMBL" id="THG33950.1"/>
    </source>
</evidence>